<protein>
    <recommendedName>
        <fullName evidence="3">RING-type domain-containing protein</fullName>
    </recommendedName>
</protein>
<accession>A0ABR4LKT7</accession>
<keyword evidence="2" id="KW-1185">Reference proteome</keyword>
<proteinExistence type="predicted"/>
<comment type="caution">
    <text evidence="1">The sequence shown here is derived from an EMBL/GenBank/DDBJ whole genome shotgun (WGS) entry which is preliminary data.</text>
</comment>
<dbReference type="EMBL" id="JBFXLQ010000045">
    <property type="protein sequence ID" value="KAL2864013.1"/>
    <property type="molecule type" value="Genomic_DNA"/>
</dbReference>
<reference evidence="1 2" key="1">
    <citation type="submission" date="2024-07" db="EMBL/GenBank/DDBJ databases">
        <title>Section-level genome sequencing and comparative genomics of Aspergillus sections Usti and Cavernicolus.</title>
        <authorList>
            <consortium name="Lawrence Berkeley National Laboratory"/>
            <person name="Nybo J.L."/>
            <person name="Vesth T.C."/>
            <person name="Theobald S."/>
            <person name="Frisvad J.C."/>
            <person name="Larsen T.O."/>
            <person name="Kjaerboelling I."/>
            <person name="Rothschild-Mancinelli K."/>
            <person name="Lyhne E.K."/>
            <person name="Kogle M.E."/>
            <person name="Barry K."/>
            <person name="Clum A."/>
            <person name="Na H."/>
            <person name="Ledsgaard L."/>
            <person name="Lin J."/>
            <person name="Lipzen A."/>
            <person name="Kuo A."/>
            <person name="Riley R."/>
            <person name="Mondo S."/>
            <person name="Labutti K."/>
            <person name="Haridas S."/>
            <person name="Pangalinan J."/>
            <person name="Salamov A.A."/>
            <person name="Simmons B.A."/>
            <person name="Magnuson J.K."/>
            <person name="Chen J."/>
            <person name="Drula E."/>
            <person name="Henrissat B."/>
            <person name="Wiebenga A."/>
            <person name="Lubbers R.J."/>
            <person name="Gomes A.C."/>
            <person name="Macurrencykelacurrency M.R."/>
            <person name="Stajich J."/>
            <person name="Grigoriev I.V."/>
            <person name="Mortensen U.H."/>
            <person name="De Vries R.P."/>
            <person name="Baker S.E."/>
            <person name="Andersen M.R."/>
        </authorList>
    </citation>
    <scope>NUCLEOTIDE SEQUENCE [LARGE SCALE GENOMIC DNA]</scope>
    <source>
        <strain evidence="1 2">CBS 449.75</strain>
    </source>
</reference>
<sequence length="236" mass="26163">MIWPEEYRPALFDTSEFVCPPCLSGRETSAEVTTSARELGNENTLLWLAQDLDQPGISPLTNRSIFHTVSTMGTDGFLRRITLFPAFDKPLTHRGRPIRNADAILSKLKDLVSGRQATKVNCSLCFSSSWPSALNSACGRPGCLQRICSECSGAWYRSNTSGSIINTAALGCPFCRRLPSPRTIAKHGNGIHAVKDLNRAIENRSQWIYAWCSVYSSAKEYVERDCARRTAPQLTD</sequence>
<evidence type="ECO:0000313" key="1">
    <source>
        <dbReference type="EMBL" id="KAL2864013.1"/>
    </source>
</evidence>
<name>A0ABR4LKT7_9EURO</name>
<dbReference type="GeneID" id="98140983"/>
<dbReference type="RefSeq" id="XP_070882992.1">
    <property type="nucleotide sequence ID" value="XM_071025911.1"/>
</dbReference>
<gene>
    <name evidence="1" type="ORF">BJX67DRAFT_229729</name>
</gene>
<evidence type="ECO:0000313" key="2">
    <source>
        <dbReference type="Proteomes" id="UP001610432"/>
    </source>
</evidence>
<dbReference type="Proteomes" id="UP001610432">
    <property type="component" value="Unassembled WGS sequence"/>
</dbReference>
<evidence type="ECO:0008006" key="3">
    <source>
        <dbReference type="Google" id="ProtNLM"/>
    </source>
</evidence>
<organism evidence="1 2">
    <name type="scientific">Aspergillus lucknowensis</name>
    <dbReference type="NCBI Taxonomy" id="176173"/>
    <lineage>
        <taxon>Eukaryota</taxon>
        <taxon>Fungi</taxon>
        <taxon>Dikarya</taxon>
        <taxon>Ascomycota</taxon>
        <taxon>Pezizomycotina</taxon>
        <taxon>Eurotiomycetes</taxon>
        <taxon>Eurotiomycetidae</taxon>
        <taxon>Eurotiales</taxon>
        <taxon>Aspergillaceae</taxon>
        <taxon>Aspergillus</taxon>
        <taxon>Aspergillus subgen. Nidulantes</taxon>
    </lineage>
</organism>